<evidence type="ECO:0000313" key="4">
    <source>
        <dbReference type="Proteomes" id="UP000694620"/>
    </source>
</evidence>
<evidence type="ECO:0000256" key="1">
    <source>
        <dbReference type="ARBA" id="ARBA00022441"/>
    </source>
</evidence>
<dbReference type="GeneTree" id="ENSGT00940000166776"/>
<organism evidence="3 4">
    <name type="scientific">Erpetoichthys calabaricus</name>
    <name type="common">Rope fish</name>
    <name type="synonym">Calamoichthys calabaricus</name>
    <dbReference type="NCBI Taxonomy" id="27687"/>
    <lineage>
        <taxon>Eukaryota</taxon>
        <taxon>Metazoa</taxon>
        <taxon>Chordata</taxon>
        <taxon>Craniata</taxon>
        <taxon>Vertebrata</taxon>
        <taxon>Euteleostomi</taxon>
        <taxon>Actinopterygii</taxon>
        <taxon>Polypteriformes</taxon>
        <taxon>Polypteridae</taxon>
        <taxon>Erpetoichthys</taxon>
    </lineage>
</organism>
<keyword evidence="2" id="KW-0677">Repeat</keyword>
<reference evidence="3" key="3">
    <citation type="submission" date="2025-09" db="UniProtKB">
        <authorList>
            <consortium name="Ensembl"/>
        </authorList>
    </citation>
    <scope>IDENTIFICATION</scope>
</reference>
<gene>
    <name evidence="3" type="primary">klhdc8a</name>
</gene>
<dbReference type="Pfam" id="PF24681">
    <property type="entry name" value="Kelch_KLHDC2_KLHL20_DRC7"/>
    <property type="match status" value="1"/>
</dbReference>
<dbReference type="GeneID" id="114648240"/>
<dbReference type="RefSeq" id="XP_028652985.1">
    <property type="nucleotide sequence ID" value="XM_028797152.2"/>
</dbReference>
<keyword evidence="4" id="KW-1185">Reference proteome</keyword>
<dbReference type="PRINTS" id="PR00501">
    <property type="entry name" value="KELCHREPEAT"/>
</dbReference>
<dbReference type="InterPro" id="IPR015915">
    <property type="entry name" value="Kelch-typ_b-propeller"/>
</dbReference>
<keyword evidence="1" id="KW-0880">Kelch repeat</keyword>
<dbReference type="Proteomes" id="UP000694620">
    <property type="component" value="Chromosome 3"/>
</dbReference>
<name>A0A8C4RRB8_ERPCA</name>
<dbReference type="Ensembl" id="ENSECRT00000006269.1">
    <property type="protein sequence ID" value="ENSECRP00000006170.1"/>
    <property type="gene ID" value="ENSECRG00000004107.1"/>
</dbReference>
<proteinExistence type="predicted"/>
<evidence type="ECO:0000313" key="3">
    <source>
        <dbReference type="Ensembl" id="ENSECRP00000006170.1"/>
    </source>
</evidence>
<dbReference type="SUPFAM" id="SSF117281">
    <property type="entry name" value="Kelch motif"/>
    <property type="match status" value="2"/>
</dbReference>
<dbReference type="PANTHER" id="PTHR46260">
    <property type="entry name" value="RING-TYPE DOMAIN-CONTAINING PROTEIN"/>
    <property type="match status" value="1"/>
</dbReference>
<dbReference type="Gene3D" id="2.120.10.80">
    <property type="entry name" value="Kelch-type beta propeller"/>
    <property type="match status" value="2"/>
</dbReference>
<dbReference type="SMART" id="SM00612">
    <property type="entry name" value="Kelch"/>
    <property type="match status" value="5"/>
</dbReference>
<dbReference type="InterPro" id="IPR051746">
    <property type="entry name" value="Kelch_domain_containing_8"/>
</dbReference>
<dbReference type="InterPro" id="IPR006652">
    <property type="entry name" value="Kelch_1"/>
</dbReference>
<protein>
    <submittedName>
        <fullName evidence="3">Kelch domain containing 8A</fullName>
    </submittedName>
</protein>
<dbReference type="OrthoDB" id="45365at2759"/>
<dbReference type="AlphaFoldDB" id="A0A8C4RRB8"/>
<accession>A0A8C4RRB8</accession>
<sequence>MAETGGFVWQSLAPLPSGRVYHSLVEARGQLYVVGGCDESGNPVNSLEVYTPEAEQWISLPPLPTARAGAATAVLGKLLLVVGGVGEDQRPLKAVEVYNTEEGKWRKRSSLREAAMGISMTVKDGRAFAVGGMGGDLYPQSLFQQYDLRKDVWVMLPPMPTPRYAATSFVNGSKIYVIGGRQCKRSVNAFETFDTETRSWTALPSMPCRRAYAGLVRDTQENLYCLGGLRQGGVHQRPKFTKNVNIFNIQQGLWLKGERSVSMKTKRADFAAGFLNGRIIVAGGLGNQPTVLDSVEAFDPEKRKWERLPPLPTPRCSISSIIFQDRLLLVGGVSQCPTPAVEALTVQEQHS</sequence>
<dbReference type="Pfam" id="PF01344">
    <property type="entry name" value="Kelch_1"/>
    <property type="match status" value="2"/>
</dbReference>
<reference evidence="3" key="2">
    <citation type="submission" date="2025-08" db="UniProtKB">
        <authorList>
            <consortium name="Ensembl"/>
        </authorList>
    </citation>
    <scope>IDENTIFICATION</scope>
</reference>
<dbReference type="PANTHER" id="PTHR46260:SF1">
    <property type="entry name" value="KELCH DOMAIN-CONTAINING PROTEIN 8A"/>
    <property type="match status" value="1"/>
</dbReference>
<evidence type="ECO:0000256" key="2">
    <source>
        <dbReference type="ARBA" id="ARBA00022737"/>
    </source>
</evidence>
<dbReference type="CTD" id="55220"/>
<reference evidence="3" key="1">
    <citation type="submission" date="2021-06" db="EMBL/GenBank/DDBJ databases">
        <authorList>
            <consortium name="Wellcome Sanger Institute Data Sharing"/>
        </authorList>
    </citation>
    <scope>NUCLEOTIDE SEQUENCE [LARGE SCALE GENOMIC DNA]</scope>
</reference>